<evidence type="ECO:0000313" key="2">
    <source>
        <dbReference type="Proteomes" id="UP001470230"/>
    </source>
</evidence>
<accession>A0ABR2GQ20</accession>
<reference evidence="1 2" key="1">
    <citation type="submission" date="2024-04" db="EMBL/GenBank/DDBJ databases">
        <title>Tritrichomonas musculus Genome.</title>
        <authorList>
            <person name="Alves-Ferreira E."/>
            <person name="Grigg M."/>
            <person name="Lorenzi H."/>
            <person name="Galac M."/>
        </authorList>
    </citation>
    <scope>NUCLEOTIDE SEQUENCE [LARGE SCALE GENOMIC DNA]</scope>
    <source>
        <strain evidence="1 2">EAF2021</strain>
    </source>
</reference>
<sequence>MNDINVSRSSRKLISGASISCPRIASDFAFCRGVSRLGNPTTNQQSSELFGQFLATLQCLQLTISDKSYFGCRLRCRQ</sequence>
<evidence type="ECO:0000313" key="1">
    <source>
        <dbReference type="EMBL" id="KAK8836039.1"/>
    </source>
</evidence>
<dbReference type="EMBL" id="JAPFFF010000071">
    <property type="protein sequence ID" value="KAK8836039.1"/>
    <property type="molecule type" value="Genomic_DNA"/>
</dbReference>
<organism evidence="1 2">
    <name type="scientific">Tritrichomonas musculus</name>
    <dbReference type="NCBI Taxonomy" id="1915356"/>
    <lineage>
        <taxon>Eukaryota</taxon>
        <taxon>Metamonada</taxon>
        <taxon>Parabasalia</taxon>
        <taxon>Tritrichomonadida</taxon>
        <taxon>Tritrichomonadidae</taxon>
        <taxon>Tritrichomonas</taxon>
    </lineage>
</organism>
<name>A0ABR2GQ20_9EUKA</name>
<keyword evidence="2" id="KW-1185">Reference proteome</keyword>
<dbReference type="Proteomes" id="UP001470230">
    <property type="component" value="Unassembled WGS sequence"/>
</dbReference>
<comment type="caution">
    <text evidence="1">The sequence shown here is derived from an EMBL/GenBank/DDBJ whole genome shotgun (WGS) entry which is preliminary data.</text>
</comment>
<protein>
    <submittedName>
        <fullName evidence="1">Uncharacterized protein</fullName>
    </submittedName>
</protein>
<proteinExistence type="predicted"/>
<gene>
    <name evidence="1" type="ORF">M9Y10_040240</name>
</gene>